<dbReference type="Gene3D" id="1.10.10.10">
    <property type="entry name" value="Winged helix-like DNA-binding domain superfamily/Winged helix DNA-binding domain"/>
    <property type="match status" value="2"/>
</dbReference>
<gene>
    <name evidence="3" type="ORF">HMF3257_37420</name>
</gene>
<sequence length="364" mass="42114">MSDSTENLMVVPSKKQKNNYQPNLITESRQMFTALEKNIVVMIINQLTIRYFEKSQPLFPNQNVEFLIPFAELSKSRNYSEIERAAKSLQLKQQGFAFTNEKGERYFKYMIPFPLVENLMSKGKMCLKITMFSGAVPYYTELGKTWTSYDYEVMRSLGSLYSKRVYEILMSHYRSDTFTYEVDHLRHILNVPETFKYFDFTRKCLDVANSEIKEKTGIEFTYEPVKKEGKRVTRLKFTKKTPLSQIESEVDASREYIQKMPIGEAVALAWQWFAGYTLNEAQKAAITDSSDKLETFLRIHTEVASGKRKNVKNATAYMVKSLGIENVKVKRKETTPKSTTPRRTGTPKAISSIIGTMSLFQPEE</sequence>
<dbReference type="InterPro" id="IPR000525">
    <property type="entry name" value="Initiator_Rep_WH1"/>
</dbReference>
<dbReference type="GO" id="GO:0003887">
    <property type="term" value="F:DNA-directed DNA polymerase activity"/>
    <property type="evidence" value="ECO:0007669"/>
    <property type="project" value="InterPro"/>
</dbReference>
<comment type="similarity">
    <text evidence="1">Belongs to the initiator RepB protein family.</text>
</comment>
<dbReference type="SUPFAM" id="SSF46785">
    <property type="entry name" value="Winged helix' DNA-binding domain"/>
    <property type="match status" value="1"/>
</dbReference>
<dbReference type="Pfam" id="PF21205">
    <property type="entry name" value="Rep3_C"/>
    <property type="match status" value="1"/>
</dbReference>
<dbReference type="EMBL" id="QLII01000002">
    <property type="protein sequence ID" value="RAI73085.1"/>
    <property type="molecule type" value="Genomic_DNA"/>
</dbReference>
<dbReference type="AlphaFoldDB" id="A0A327NDR3"/>
<dbReference type="InterPro" id="IPR036390">
    <property type="entry name" value="WH_DNA-bd_sf"/>
</dbReference>
<evidence type="ECO:0000313" key="4">
    <source>
        <dbReference type="Proteomes" id="UP000249016"/>
    </source>
</evidence>
<dbReference type="Pfam" id="PF01051">
    <property type="entry name" value="Rep3_N"/>
    <property type="match status" value="1"/>
</dbReference>
<accession>A0A327NDR3</accession>
<comment type="caution">
    <text evidence="3">The sequence shown here is derived from an EMBL/GenBank/DDBJ whole genome shotgun (WGS) entry which is preliminary data.</text>
</comment>
<dbReference type="GO" id="GO:0006270">
    <property type="term" value="P:DNA replication initiation"/>
    <property type="evidence" value="ECO:0007669"/>
    <property type="project" value="InterPro"/>
</dbReference>
<organism evidence="3 4">
    <name type="scientific">Spirosoma telluris</name>
    <dbReference type="NCBI Taxonomy" id="2183553"/>
    <lineage>
        <taxon>Bacteria</taxon>
        <taxon>Pseudomonadati</taxon>
        <taxon>Bacteroidota</taxon>
        <taxon>Cytophagia</taxon>
        <taxon>Cytophagales</taxon>
        <taxon>Cytophagaceae</taxon>
        <taxon>Spirosoma</taxon>
    </lineage>
</organism>
<proteinExistence type="inferred from homology"/>
<dbReference type="RefSeq" id="WP_111350832.1">
    <property type="nucleotide sequence ID" value="NZ_QLII01000002.1"/>
</dbReference>
<name>A0A327NDR3_9BACT</name>
<dbReference type="Proteomes" id="UP000249016">
    <property type="component" value="Unassembled WGS sequence"/>
</dbReference>
<dbReference type="OrthoDB" id="939999at2"/>
<evidence type="ECO:0000313" key="3">
    <source>
        <dbReference type="EMBL" id="RAI73085.1"/>
    </source>
</evidence>
<dbReference type="InterPro" id="IPR036388">
    <property type="entry name" value="WH-like_DNA-bd_sf"/>
</dbReference>
<keyword evidence="4" id="KW-1185">Reference proteome</keyword>
<evidence type="ECO:0000259" key="2">
    <source>
        <dbReference type="Pfam" id="PF01051"/>
    </source>
</evidence>
<reference evidence="3 4" key="1">
    <citation type="submission" date="2018-06" db="EMBL/GenBank/DDBJ databases">
        <title>Spirosoma sp. HMF3257 Genome sequencing and assembly.</title>
        <authorList>
            <person name="Kang H."/>
            <person name="Cha I."/>
            <person name="Kim H."/>
            <person name="Kang J."/>
            <person name="Joh K."/>
        </authorList>
    </citation>
    <scope>NUCLEOTIDE SEQUENCE [LARGE SCALE GENOMIC DNA]</scope>
    <source>
        <strain evidence="3 4">HMF3257</strain>
    </source>
</reference>
<protein>
    <submittedName>
        <fullName evidence="3">Replication initiation protein</fullName>
    </submittedName>
</protein>
<feature type="domain" description="Initiator Rep protein WH1" evidence="2">
    <location>
        <begin position="21"/>
        <end position="170"/>
    </location>
</feature>
<evidence type="ECO:0000256" key="1">
    <source>
        <dbReference type="ARBA" id="ARBA00038283"/>
    </source>
</evidence>